<accession>A0A090AHC1</accession>
<keyword evidence="2" id="KW-1185">Reference proteome</keyword>
<proteinExistence type="predicted"/>
<dbReference type="KEGG" id="tig:THII_3406"/>
<evidence type="ECO:0000313" key="1">
    <source>
        <dbReference type="EMBL" id="BAP57703.1"/>
    </source>
</evidence>
<dbReference type="AlphaFoldDB" id="A0A090AHC1"/>
<organism evidence="1 2">
    <name type="scientific">Thioploca ingrica</name>
    <dbReference type="NCBI Taxonomy" id="40754"/>
    <lineage>
        <taxon>Bacteria</taxon>
        <taxon>Pseudomonadati</taxon>
        <taxon>Pseudomonadota</taxon>
        <taxon>Gammaproteobacteria</taxon>
        <taxon>Thiotrichales</taxon>
        <taxon>Thiotrichaceae</taxon>
        <taxon>Thioploca</taxon>
    </lineage>
</organism>
<dbReference type="EMBL" id="AP014633">
    <property type="protein sequence ID" value="BAP57703.1"/>
    <property type="molecule type" value="Genomic_DNA"/>
</dbReference>
<dbReference type="InterPro" id="IPR010982">
    <property type="entry name" value="Lambda_DNA-bd_dom_sf"/>
</dbReference>
<sequence>MYDAIAYTPYELVRERLNASPTVFARYLRVSKRTLENWEQGKARPNGPAVLLLLLVQKYPDMLERIEKIGVF</sequence>
<reference evidence="1 2" key="1">
    <citation type="journal article" date="2014" name="ISME J.">
        <title>Ecophysiology of Thioploca ingrica as revealed by the complete genome sequence supplemented with proteomic evidence.</title>
        <authorList>
            <person name="Kojima H."/>
            <person name="Ogura Y."/>
            <person name="Yamamoto N."/>
            <person name="Togashi T."/>
            <person name="Mori H."/>
            <person name="Watanabe T."/>
            <person name="Nemoto F."/>
            <person name="Kurokawa K."/>
            <person name="Hayashi T."/>
            <person name="Fukui M."/>
        </authorList>
    </citation>
    <scope>NUCLEOTIDE SEQUENCE [LARGE SCALE GENOMIC DNA]</scope>
</reference>
<evidence type="ECO:0000313" key="2">
    <source>
        <dbReference type="Proteomes" id="UP000031623"/>
    </source>
</evidence>
<dbReference type="SUPFAM" id="SSF47413">
    <property type="entry name" value="lambda repressor-like DNA-binding domains"/>
    <property type="match status" value="1"/>
</dbReference>
<dbReference type="Gene3D" id="1.10.260.40">
    <property type="entry name" value="lambda repressor-like DNA-binding domains"/>
    <property type="match status" value="1"/>
</dbReference>
<protein>
    <submittedName>
        <fullName evidence="1">XRE family transcriptional regulator</fullName>
    </submittedName>
</protein>
<name>A0A090AHC1_9GAMM</name>
<gene>
    <name evidence="1" type="ORF">THII_3406</name>
</gene>
<dbReference type="GO" id="GO:0003677">
    <property type="term" value="F:DNA binding"/>
    <property type="evidence" value="ECO:0007669"/>
    <property type="project" value="InterPro"/>
</dbReference>
<dbReference type="Proteomes" id="UP000031623">
    <property type="component" value="Chromosome"/>
</dbReference>
<dbReference type="InterPro" id="IPR001387">
    <property type="entry name" value="Cro/C1-type_HTH"/>
</dbReference>
<dbReference type="OrthoDB" id="9799384at2"/>
<dbReference type="CDD" id="cd00093">
    <property type="entry name" value="HTH_XRE"/>
    <property type="match status" value="1"/>
</dbReference>
<dbReference type="HOGENOM" id="CLU_2721025_0_0_6"/>